<sequence>MHNIPHLALCDLFPSNAGKPGSKPNPITDSKVRVGSSSPIRHRGRLAAASSRIQHGNPPDAKRVPEAKNQYALSGAVSRFIIG</sequence>
<protein>
    <submittedName>
        <fullName evidence="2">Uncharacterized protein</fullName>
    </submittedName>
</protein>
<keyword evidence="3" id="KW-1185">Reference proteome</keyword>
<accession>A0ABR4BVD7</accession>
<feature type="region of interest" description="Disordered" evidence="1">
    <location>
        <begin position="14"/>
        <end position="64"/>
    </location>
</feature>
<gene>
    <name evidence="2" type="ORF">VTL71DRAFT_9309</name>
</gene>
<dbReference type="Proteomes" id="UP001595075">
    <property type="component" value="Unassembled WGS sequence"/>
</dbReference>
<evidence type="ECO:0000313" key="2">
    <source>
        <dbReference type="EMBL" id="KAL2060668.1"/>
    </source>
</evidence>
<dbReference type="EMBL" id="JAZHXI010000021">
    <property type="protein sequence ID" value="KAL2060668.1"/>
    <property type="molecule type" value="Genomic_DNA"/>
</dbReference>
<evidence type="ECO:0000313" key="3">
    <source>
        <dbReference type="Proteomes" id="UP001595075"/>
    </source>
</evidence>
<comment type="caution">
    <text evidence="2">The sequence shown here is derived from an EMBL/GenBank/DDBJ whole genome shotgun (WGS) entry which is preliminary data.</text>
</comment>
<reference evidence="2 3" key="1">
    <citation type="journal article" date="2024" name="Commun. Biol.">
        <title>Comparative genomic analysis of thermophilic fungi reveals convergent evolutionary adaptations and gene losses.</title>
        <authorList>
            <person name="Steindorff A.S."/>
            <person name="Aguilar-Pontes M.V."/>
            <person name="Robinson A.J."/>
            <person name="Andreopoulos B."/>
            <person name="LaButti K."/>
            <person name="Kuo A."/>
            <person name="Mondo S."/>
            <person name="Riley R."/>
            <person name="Otillar R."/>
            <person name="Haridas S."/>
            <person name="Lipzen A."/>
            <person name="Grimwood J."/>
            <person name="Schmutz J."/>
            <person name="Clum A."/>
            <person name="Reid I.D."/>
            <person name="Moisan M.C."/>
            <person name="Butler G."/>
            <person name="Nguyen T.T.M."/>
            <person name="Dewar K."/>
            <person name="Conant G."/>
            <person name="Drula E."/>
            <person name="Henrissat B."/>
            <person name="Hansel C."/>
            <person name="Singer S."/>
            <person name="Hutchinson M.I."/>
            <person name="de Vries R.P."/>
            <person name="Natvig D.O."/>
            <person name="Powell A.J."/>
            <person name="Tsang A."/>
            <person name="Grigoriev I.V."/>
        </authorList>
    </citation>
    <scope>NUCLEOTIDE SEQUENCE [LARGE SCALE GENOMIC DNA]</scope>
    <source>
        <strain evidence="2 3">CBS 494.80</strain>
    </source>
</reference>
<proteinExistence type="predicted"/>
<organism evidence="2 3">
    <name type="scientific">Oculimacula yallundae</name>
    <dbReference type="NCBI Taxonomy" id="86028"/>
    <lineage>
        <taxon>Eukaryota</taxon>
        <taxon>Fungi</taxon>
        <taxon>Dikarya</taxon>
        <taxon>Ascomycota</taxon>
        <taxon>Pezizomycotina</taxon>
        <taxon>Leotiomycetes</taxon>
        <taxon>Helotiales</taxon>
        <taxon>Ploettnerulaceae</taxon>
        <taxon>Oculimacula</taxon>
    </lineage>
</organism>
<name>A0ABR4BVD7_9HELO</name>
<evidence type="ECO:0000256" key="1">
    <source>
        <dbReference type="SAM" id="MobiDB-lite"/>
    </source>
</evidence>